<sequence length="192" mass="21025">MQSTATSDIFGASEHYSCNISCFHIVESRYLLFANSICVVKFGKCTESGETAGSCRPALMRCLCQSREYQFFDINDLFVCLFYPYTLPEDEALQLLSTLVTAVFIHVRSARGNPVPGKTSAPKRALKPVSGLRAPLCKPTSYSPGSVPFSETVPFSARSFLPIGLPASHRPVGRYSRSVGRAAFVTICFFAL</sequence>
<dbReference type="EMBL" id="VRMN01000019">
    <property type="protein sequence ID" value="KAA8490782.1"/>
    <property type="molecule type" value="Genomic_DNA"/>
</dbReference>
<dbReference type="Proteomes" id="UP000324585">
    <property type="component" value="Unassembled WGS sequence"/>
</dbReference>
<gene>
    <name evidence="1" type="ORF">FVE85_4413</name>
</gene>
<organism evidence="1 2">
    <name type="scientific">Porphyridium purpureum</name>
    <name type="common">Red alga</name>
    <name type="synonym">Porphyridium cruentum</name>
    <dbReference type="NCBI Taxonomy" id="35688"/>
    <lineage>
        <taxon>Eukaryota</taxon>
        <taxon>Rhodophyta</taxon>
        <taxon>Bangiophyceae</taxon>
        <taxon>Porphyridiales</taxon>
        <taxon>Porphyridiaceae</taxon>
        <taxon>Porphyridium</taxon>
    </lineage>
</organism>
<evidence type="ECO:0000313" key="2">
    <source>
        <dbReference type="Proteomes" id="UP000324585"/>
    </source>
</evidence>
<comment type="caution">
    <text evidence="1">The sequence shown here is derived from an EMBL/GenBank/DDBJ whole genome shotgun (WGS) entry which is preliminary data.</text>
</comment>
<proteinExistence type="predicted"/>
<name>A0A5J4YIA9_PORPP</name>
<dbReference type="AlphaFoldDB" id="A0A5J4YIA9"/>
<protein>
    <submittedName>
        <fullName evidence="1">Uncharacterized protein</fullName>
    </submittedName>
</protein>
<reference evidence="2" key="1">
    <citation type="journal article" date="2019" name="Nat. Commun.">
        <title>Expansion of phycobilisome linker gene families in mesophilic red algae.</title>
        <authorList>
            <person name="Lee J."/>
            <person name="Kim D."/>
            <person name="Bhattacharya D."/>
            <person name="Yoon H.S."/>
        </authorList>
    </citation>
    <scope>NUCLEOTIDE SEQUENCE [LARGE SCALE GENOMIC DNA]</scope>
    <source>
        <strain evidence="2">CCMP 1328</strain>
    </source>
</reference>
<evidence type="ECO:0000313" key="1">
    <source>
        <dbReference type="EMBL" id="KAA8490782.1"/>
    </source>
</evidence>
<keyword evidence="2" id="KW-1185">Reference proteome</keyword>
<accession>A0A5J4YIA9</accession>